<dbReference type="EMBL" id="KX774321">
    <property type="protein sequence ID" value="AOZ63620.1"/>
    <property type="molecule type" value="Genomic_DNA"/>
</dbReference>
<organism evidence="1 2">
    <name type="scientific">Rhodococcus phage Weasels2</name>
    <dbReference type="NCBI Taxonomy" id="1897437"/>
    <lineage>
        <taxon>Viruses</taxon>
        <taxon>Duplodnaviria</taxon>
        <taxon>Heunggongvirae</taxon>
        <taxon>Uroviricota</taxon>
        <taxon>Caudoviricetes</taxon>
        <taxon>Weaselvirus</taxon>
        <taxon>Weaselvirus weasel</taxon>
    </lineage>
</organism>
<evidence type="ECO:0000313" key="2">
    <source>
        <dbReference type="Proteomes" id="UP000224902"/>
    </source>
</evidence>
<protein>
    <submittedName>
        <fullName evidence="1">Uncharacterized protein</fullName>
    </submittedName>
</protein>
<gene>
    <name evidence="1" type="ORF">SEA_WEASELS2_30</name>
</gene>
<keyword evidence="2" id="KW-1185">Reference proteome</keyword>
<sequence length="68" mass="8299">MYYNEEEYWAVHDEGYRDGEIEGFNQALSAVTNILSNRRCDLYWTEKDFEFAEEIKKLNNEILELWKK</sequence>
<reference evidence="2" key="1">
    <citation type="submission" date="2016-08" db="EMBL/GenBank/DDBJ databases">
        <authorList>
            <person name="Seilhamer J.J."/>
        </authorList>
    </citation>
    <scope>NUCLEOTIDE SEQUENCE [LARGE SCALE GENOMIC DNA]</scope>
</reference>
<name>A0A1I9SA14_9CAUD</name>
<accession>A0A1I9SA14</accession>
<proteinExistence type="predicted"/>
<dbReference type="Proteomes" id="UP000224902">
    <property type="component" value="Segment"/>
</dbReference>
<evidence type="ECO:0000313" key="1">
    <source>
        <dbReference type="EMBL" id="AOZ63620.1"/>
    </source>
</evidence>